<protein>
    <submittedName>
        <fullName evidence="1">Uncharacterized protein</fullName>
    </submittedName>
</protein>
<accession>A0ABQ6MV24</accession>
<organism evidence="1 2">
    <name type="scientific">Tetraparma gracilis</name>
    <dbReference type="NCBI Taxonomy" id="2962635"/>
    <lineage>
        <taxon>Eukaryota</taxon>
        <taxon>Sar</taxon>
        <taxon>Stramenopiles</taxon>
        <taxon>Ochrophyta</taxon>
        <taxon>Bolidophyceae</taxon>
        <taxon>Parmales</taxon>
        <taxon>Triparmaceae</taxon>
        <taxon>Tetraparma</taxon>
    </lineage>
</organism>
<proteinExistence type="predicted"/>
<reference evidence="1 2" key="1">
    <citation type="journal article" date="2023" name="Commun. Biol.">
        <title>Genome analysis of Parmales, the sister group of diatoms, reveals the evolutionary specialization of diatoms from phago-mixotrophs to photoautotrophs.</title>
        <authorList>
            <person name="Ban H."/>
            <person name="Sato S."/>
            <person name="Yoshikawa S."/>
            <person name="Yamada K."/>
            <person name="Nakamura Y."/>
            <person name="Ichinomiya M."/>
            <person name="Sato N."/>
            <person name="Blanc-Mathieu R."/>
            <person name="Endo H."/>
            <person name="Kuwata A."/>
            <person name="Ogata H."/>
        </authorList>
    </citation>
    <scope>NUCLEOTIDE SEQUENCE [LARGE SCALE GENOMIC DNA]</scope>
</reference>
<gene>
    <name evidence="1" type="ORF">TeGR_g5912</name>
</gene>
<name>A0ABQ6MV24_9STRA</name>
<evidence type="ECO:0000313" key="2">
    <source>
        <dbReference type="Proteomes" id="UP001165060"/>
    </source>
</evidence>
<keyword evidence="2" id="KW-1185">Reference proteome</keyword>
<evidence type="ECO:0000313" key="1">
    <source>
        <dbReference type="EMBL" id="GMI34011.1"/>
    </source>
</evidence>
<sequence>MSSPPPAVSPHIYIEDNNLVVGSELQGQPSLVASSIMNSPTLQAGVEELFPELYQAAHRYASDPVSVDLQTGNLFVPASLQNSPSLLVPHVLSSPSLFDNVSTELRDAVLKYSAGDTAAFLQLTAGAESLAPELLRNVTADVLEMRGVEAPGYGRKPCVSMSISGVTVEAQVHCCRAVLTAAGGEEETVLMSIEVVDTMLEDFILGTDVLGRLGAIVDLRAGKLRLLVDGAREIDVNLVMRIN</sequence>
<dbReference type="Proteomes" id="UP001165060">
    <property type="component" value="Unassembled WGS sequence"/>
</dbReference>
<comment type="caution">
    <text evidence="1">The sequence shown here is derived from an EMBL/GenBank/DDBJ whole genome shotgun (WGS) entry which is preliminary data.</text>
</comment>
<dbReference type="EMBL" id="BRYB01004605">
    <property type="protein sequence ID" value="GMI34011.1"/>
    <property type="molecule type" value="Genomic_DNA"/>
</dbReference>